<keyword evidence="4" id="KW-1185">Reference proteome</keyword>
<name>A0A4R4XBW2_9ACTN</name>
<sequence length="290" mass="30068">MTTSSPPTTEVTTSSLSAVGVATCPVPDARPAGHSAHGLRATARLTAAVEDGATCLPQLSGDGPFDLRRLRSRGGQARVCVVGAMSAPHNGDRLRIEIVVGPGADLEVISAAATVALPGPVPGHATLDLVLSVADGGRLHWLPEPVISADGSDLRQRIGVDLAPTARLLLGERQILGRAHEPTGRLTSRLTVRRDGRTILDQETAYGPGAPGWDGPAVLAGHRATAQFLLIDPALDTEPAPARFLWDDPADGHAVITPLPGTPARLLTAIAPNAGTLHLARLLHHLHPTP</sequence>
<keyword evidence="2" id="KW-0963">Cytoplasm</keyword>
<organism evidence="3 4">
    <name type="scientific">Nonomuraea terrae</name>
    <dbReference type="NCBI Taxonomy" id="2530383"/>
    <lineage>
        <taxon>Bacteria</taxon>
        <taxon>Bacillati</taxon>
        <taxon>Actinomycetota</taxon>
        <taxon>Actinomycetes</taxon>
        <taxon>Streptosporangiales</taxon>
        <taxon>Streptosporangiaceae</taxon>
        <taxon>Nonomuraea</taxon>
    </lineage>
</organism>
<evidence type="ECO:0000313" key="3">
    <source>
        <dbReference type="EMBL" id="TDD27879.1"/>
    </source>
</evidence>
<gene>
    <name evidence="2" type="primary">ureD</name>
    <name evidence="3" type="ORF">E1286_47125</name>
</gene>
<comment type="caution">
    <text evidence="3">The sequence shown here is derived from an EMBL/GenBank/DDBJ whole genome shotgun (WGS) entry which is preliminary data.</text>
</comment>
<dbReference type="HAMAP" id="MF_01384">
    <property type="entry name" value="UreD"/>
    <property type="match status" value="1"/>
</dbReference>
<comment type="function">
    <text evidence="2">Required for maturation of urease via the functional incorporation of the urease nickel metallocenter.</text>
</comment>
<dbReference type="AlphaFoldDB" id="A0A4R4XBW2"/>
<dbReference type="GO" id="GO:0005737">
    <property type="term" value="C:cytoplasm"/>
    <property type="evidence" value="ECO:0007669"/>
    <property type="project" value="UniProtKB-SubCell"/>
</dbReference>
<dbReference type="InterPro" id="IPR002669">
    <property type="entry name" value="UreD"/>
</dbReference>
<evidence type="ECO:0000256" key="1">
    <source>
        <dbReference type="ARBA" id="ARBA00023186"/>
    </source>
</evidence>
<evidence type="ECO:0000256" key="2">
    <source>
        <dbReference type="HAMAP-Rule" id="MF_01384"/>
    </source>
</evidence>
<dbReference type="EMBL" id="SMKQ01000425">
    <property type="protein sequence ID" value="TDD27879.1"/>
    <property type="molecule type" value="Genomic_DNA"/>
</dbReference>
<comment type="subcellular location">
    <subcellularLocation>
        <location evidence="2">Cytoplasm</location>
    </subcellularLocation>
</comment>
<accession>A0A4R4XBW2</accession>
<evidence type="ECO:0000313" key="4">
    <source>
        <dbReference type="Proteomes" id="UP000295302"/>
    </source>
</evidence>
<protein>
    <recommendedName>
        <fullName evidence="2">Urease accessory protein UreD</fullName>
    </recommendedName>
</protein>
<comment type="subunit">
    <text evidence="2">UreD, UreF and UreG form a complex that acts as a GTP-hydrolysis-dependent molecular chaperone, activating the urease apoprotein by helping to assemble the nickel containing metallocenter of UreC. The UreE protein probably delivers the nickel.</text>
</comment>
<dbReference type="OrthoDB" id="8677206at2"/>
<reference evidence="3 4" key="1">
    <citation type="submission" date="2019-03" db="EMBL/GenBank/DDBJ databases">
        <title>Draft genome sequences of novel Actinobacteria.</title>
        <authorList>
            <person name="Sahin N."/>
            <person name="Ay H."/>
            <person name="Saygin H."/>
        </authorList>
    </citation>
    <scope>NUCLEOTIDE SEQUENCE [LARGE SCALE GENOMIC DNA]</scope>
    <source>
        <strain evidence="3 4">CH32</strain>
    </source>
</reference>
<comment type="similarity">
    <text evidence="2">Belongs to the UreD family.</text>
</comment>
<proteinExistence type="inferred from homology"/>
<dbReference type="Proteomes" id="UP000295302">
    <property type="component" value="Unassembled WGS sequence"/>
</dbReference>
<keyword evidence="2" id="KW-0996">Nickel insertion</keyword>
<dbReference type="Pfam" id="PF01774">
    <property type="entry name" value="UreD"/>
    <property type="match status" value="1"/>
</dbReference>
<keyword evidence="1 2" id="KW-0143">Chaperone</keyword>
<dbReference type="GO" id="GO:0016151">
    <property type="term" value="F:nickel cation binding"/>
    <property type="evidence" value="ECO:0007669"/>
    <property type="project" value="UniProtKB-UniRule"/>
</dbReference>